<protein>
    <recommendedName>
        <fullName evidence="1">Fatty acyl-CoA reductase C-terminal domain-containing protein</fullName>
    </recommendedName>
</protein>
<dbReference type="CDD" id="cd09071">
    <property type="entry name" value="FAR_C"/>
    <property type="match status" value="1"/>
</dbReference>
<reference evidence="2" key="1">
    <citation type="journal article" date="2011" name="Proc. Natl. Acad. Sci. U.S.A.">
        <title>The genome of the fire ant Solenopsis invicta.</title>
        <authorList>
            <person name="Wurm Y."/>
            <person name="Wang J."/>
            <person name="Riba-Grognuz O."/>
            <person name="Corona M."/>
            <person name="Nygaard S."/>
            <person name="Hunt B.G."/>
            <person name="Ingram K.K."/>
            <person name="Falquet L."/>
            <person name="Nipitwattanaphon M."/>
            <person name="Gotzek D."/>
            <person name="Dijkstra M.B."/>
            <person name="Oettler J."/>
            <person name="Comtesse F."/>
            <person name="Shih C.J."/>
            <person name="Wu W.J."/>
            <person name="Yang C.C."/>
            <person name="Thomas J."/>
            <person name="Beaudoing E."/>
            <person name="Pradervand S."/>
            <person name="Flegel V."/>
            <person name="Cook E.D."/>
            <person name="Fabbretti R."/>
            <person name="Stockinger H."/>
            <person name="Long L."/>
            <person name="Farmerie W.G."/>
            <person name="Oakey J."/>
            <person name="Boomsma J.J."/>
            <person name="Pamilo P."/>
            <person name="Yi S.V."/>
            <person name="Heinze J."/>
            <person name="Goodisman M.A."/>
            <person name="Farinelli L."/>
            <person name="Harshman K."/>
            <person name="Hulo N."/>
            <person name="Cerutti L."/>
            <person name="Xenarios I."/>
            <person name="Shoemaker D."/>
            <person name="Keller L."/>
        </authorList>
    </citation>
    <scope>NUCLEOTIDE SEQUENCE [LARGE SCALE GENOMIC DNA]</scope>
</reference>
<organism>
    <name type="scientific">Solenopsis invicta</name>
    <name type="common">Red imported fire ant</name>
    <name type="synonym">Solenopsis wagneri</name>
    <dbReference type="NCBI Taxonomy" id="13686"/>
    <lineage>
        <taxon>Eukaryota</taxon>
        <taxon>Metazoa</taxon>
        <taxon>Ecdysozoa</taxon>
        <taxon>Arthropoda</taxon>
        <taxon>Hexapoda</taxon>
        <taxon>Insecta</taxon>
        <taxon>Pterygota</taxon>
        <taxon>Neoptera</taxon>
        <taxon>Endopterygota</taxon>
        <taxon>Hymenoptera</taxon>
        <taxon>Apocrita</taxon>
        <taxon>Aculeata</taxon>
        <taxon>Formicoidea</taxon>
        <taxon>Formicidae</taxon>
        <taxon>Myrmicinae</taxon>
        <taxon>Solenopsis</taxon>
    </lineage>
</organism>
<dbReference type="InterPro" id="IPR033640">
    <property type="entry name" value="FAR_C"/>
</dbReference>
<evidence type="ECO:0000313" key="2">
    <source>
        <dbReference type="EMBL" id="EFZ10390.1"/>
    </source>
</evidence>
<evidence type="ECO:0000259" key="1">
    <source>
        <dbReference type="Pfam" id="PF03015"/>
    </source>
</evidence>
<sequence length="112" mass="13319">MWKLYIKIHDYLNAIKPFITKLFNFSRDNVEAMWNSLNEQDQQLSKFDMKKFDWTKYMINHCKGIRLFLLNEDDSTFEVILDLKDFSGFIKPLKLYLLLQAFGSSGCTKAFT</sequence>
<dbReference type="Pfam" id="PF03015">
    <property type="entry name" value="Sterile"/>
    <property type="match status" value="1"/>
</dbReference>
<dbReference type="EMBL" id="GL769474">
    <property type="protein sequence ID" value="EFZ10390.1"/>
    <property type="molecule type" value="Genomic_DNA"/>
</dbReference>
<proteinExistence type="predicted"/>
<feature type="non-terminal residue" evidence="2">
    <location>
        <position position="112"/>
    </location>
</feature>
<dbReference type="AlphaFoldDB" id="E9J9W1"/>
<name>E9J9W1_SOLIN</name>
<gene>
    <name evidence="2" type="ORF">SINV_04352</name>
</gene>
<accession>E9J9W1</accession>
<feature type="domain" description="Fatty acyl-CoA reductase C-terminal" evidence="1">
    <location>
        <begin position="1"/>
        <end position="72"/>
    </location>
</feature>
<dbReference type="HOGENOM" id="CLU_172079_0_0_1"/>